<dbReference type="EMBL" id="LSFY01000001">
    <property type="protein sequence ID" value="KXZ40182.1"/>
    <property type="molecule type" value="Genomic_DNA"/>
</dbReference>
<evidence type="ECO:0000313" key="3">
    <source>
        <dbReference type="EMBL" id="KXZ40182.1"/>
    </source>
</evidence>
<dbReference type="Gene3D" id="3.40.50.300">
    <property type="entry name" value="P-loop containing nucleotide triphosphate hydrolases"/>
    <property type="match status" value="2"/>
</dbReference>
<dbReference type="Pfam" id="PF19778">
    <property type="entry name" value="RE_endonuc"/>
    <property type="match status" value="1"/>
</dbReference>
<accession>A0A150FRG6</accession>
<dbReference type="OrthoDB" id="9804145at2"/>
<reference evidence="3 5" key="1">
    <citation type="submission" date="2016-02" db="EMBL/GenBank/DDBJ databases">
        <title>Draft genome sequence for Clostridium paradoxum JW-YL-7.</title>
        <authorList>
            <person name="Utturkar S.M."/>
            <person name="Lancaster A."/>
            <person name="Poole F.L."/>
            <person name="Adams M.W."/>
            <person name="Brown S.D."/>
        </authorList>
    </citation>
    <scope>NUCLEOTIDE SEQUENCE [LARGE SCALE GENOMIC DNA]</scope>
    <source>
        <strain evidence="3 5">JW-YL-7</strain>
    </source>
</reference>
<sequence length="999" mass="114811">MKLKFDRNLEYQQQAIASVVDLFRGQTPMHTNFTVSAYNGQIGLFDTENGIGNRLELDEEEILKNLQEVQLRNGLPQTKFLKASEYDFDIEMETGTGKTYVYLRTIFELHKNYGFSKFIIVVPSIAIKEGVYNTLQITEEHFKELYDNTIYNYFIYDSSNLEQVRSFAVSNNIEIMVINIDAFRRSFTDPSKETKANIIHRTNDKLNGMKPIELIQETRPIVIIDEPQSVDTTPKAKEAIKSLNPLCTLRYSATHVEKHNLVYKLDAVDSYNLGLVKQIEVAGFATKDYHNKAYLKLLSVNNKKSPITARIEMDVKDRKGVVKRKPVTVRCGDDLYDKSGGRDVYEGYIVSEIYCEEGNEYVAFTSKPDILRIGKPLGDVDDIAIKEQQIRKTIEEHLNKELVLNKLGIKVLSLFFIDRVANYRYYDEDGNPQKGIYAQLFEKHYNDLIRRPKYNTLFKDIDLDTAAEEVHNGYFSTDKKGAKSTDKDSVLKDTSGKTQADEDAYNLIMKDKEQLLSFDTKLRFIFSHSALREGWDNPNVFQICTLNETKSEVKKRQEIGRGLRLCVNQDGERQYGSFINTLTVIANESYEEFAEALQKEYETESGIRFGIIETHLFANIPVKQEDGSIKYLGQKASEAIFKGFLDNGYIDEDGKVQDKLKVAIKDNSLVVPEEYESVKTEITELTRKVCSGLNIKNNRDKKTIKLNKQVYLDPEFKELWDRIKYKTTYSVDFDSEKLIDECCREMQKSLFISSPKLIYTKAGLDISAGGVVAEESDRYAVALDNQRENLPDIIAYLQNETNLTRKTIVEILIRSKTLHLFKKNPQKYMEQVAQIITAKMRLMIVDGIKYTKIGNDEYYAQELFESEELTGYLNKNMIESKKSVYEYVVYDSANEESFAKSFENNKSIKLYAKLPSWFTIPTPLGSYNPDWAVLIDVDGKDKLYFVLETKANTMFDALRPTESAKIKCGKRHFEALGNEVAFEDIDSFEGFIENKVVVS</sequence>
<keyword evidence="3" id="KW-0378">Hydrolase</keyword>
<dbReference type="PATRIC" id="fig|1121328.3.peg.1266"/>
<protein>
    <submittedName>
        <fullName evidence="4">Type III restriction enzyme</fullName>
    </submittedName>
    <submittedName>
        <fullName evidence="3">Type III site-specific deoxyribonuclease</fullName>
        <ecNumber evidence="3">3.1.21.5</ecNumber>
    </submittedName>
</protein>
<dbReference type="EMBL" id="FRBG01000001">
    <property type="protein sequence ID" value="SHK43649.1"/>
    <property type="molecule type" value="Genomic_DNA"/>
</dbReference>
<keyword evidence="6" id="KW-1185">Reference proteome</keyword>
<dbReference type="InterPro" id="IPR045572">
    <property type="entry name" value="RE_endonuc_C"/>
</dbReference>
<evidence type="ECO:0000259" key="1">
    <source>
        <dbReference type="Pfam" id="PF04851"/>
    </source>
</evidence>
<dbReference type="InterPro" id="IPR050742">
    <property type="entry name" value="Helicase_Restrict-Modif_Enz"/>
</dbReference>
<dbReference type="REBASE" id="150150">
    <property type="entry name" value="CpaYL7ORF1258P"/>
</dbReference>
<organism evidence="3 5">
    <name type="scientific">Alkalithermobacter thermoalcaliphilus JW-YL-7 = DSM 7308</name>
    <dbReference type="NCBI Taxonomy" id="1121328"/>
    <lineage>
        <taxon>Bacteria</taxon>
        <taxon>Bacillati</taxon>
        <taxon>Bacillota</taxon>
        <taxon>Clostridia</taxon>
        <taxon>Peptostreptococcales</taxon>
        <taxon>Tepidibacteraceae</taxon>
        <taxon>Alkalithermobacter</taxon>
    </lineage>
</organism>
<dbReference type="Proteomes" id="UP000092605">
    <property type="component" value="Unassembled WGS sequence"/>
</dbReference>
<name>A0A150FRG6_CLOPD</name>
<dbReference type="GO" id="GO:0003677">
    <property type="term" value="F:DNA binding"/>
    <property type="evidence" value="ECO:0007669"/>
    <property type="project" value="InterPro"/>
</dbReference>
<feature type="domain" description="Helicase/UvrB N-terminal" evidence="1">
    <location>
        <begin position="58"/>
        <end position="254"/>
    </location>
</feature>
<evidence type="ECO:0000259" key="2">
    <source>
        <dbReference type="Pfam" id="PF19778"/>
    </source>
</evidence>
<comment type="caution">
    <text evidence="3">The sequence shown here is derived from an EMBL/GenBank/DDBJ whole genome shotgun (WGS) entry which is preliminary data.</text>
</comment>
<dbReference type="Pfam" id="PF04851">
    <property type="entry name" value="ResIII"/>
    <property type="match status" value="1"/>
</dbReference>
<dbReference type="GO" id="GO:0005829">
    <property type="term" value="C:cytosol"/>
    <property type="evidence" value="ECO:0007669"/>
    <property type="project" value="TreeGrafter"/>
</dbReference>
<dbReference type="EC" id="3.1.21.5" evidence="3"/>
<proteinExistence type="predicted"/>
<dbReference type="GO" id="GO:0015668">
    <property type="term" value="F:type III site-specific deoxyribonuclease activity"/>
    <property type="evidence" value="ECO:0007669"/>
    <property type="project" value="UniProtKB-EC"/>
</dbReference>
<dbReference type="RefSeq" id="WP_066070606.1">
    <property type="nucleotide sequence ID" value="NZ_FRBG01000001.1"/>
</dbReference>
<dbReference type="SUPFAM" id="SSF52540">
    <property type="entry name" value="P-loop containing nucleoside triphosphate hydrolases"/>
    <property type="match status" value="2"/>
</dbReference>
<dbReference type="InterPro" id="IPR006935">
    <property type="entry name" value="Helicase/UvrB_N"/>
</dbReference>
<dbReference type="PANTHER" id="PTHR47396">
    <property type="entry name" value="TYPE I RESTRICTION ENZYME ECOKI R PROTEIN"/>
    <property type="match status" value="1"/>
</dbReference>
<dbReference type="Proteomes" id="UP000323392">
    <property type="component" value="Unassembled WGS sequence"/>
</dbReference>
<dbReference type="InterPro" id="IPR027417">
    <property type="entry name" value="P-loop_NTPase"/>
</dbReference>
<reference evidence="4 6" key="2">
    <citation type="submission" date="2016-11" db="EMBL/GenBank/DDBJ databases">
        <authorList>
            <person name="Varghese N."/>
            <person name="Submissions S."/>
        </authorList>
    </citation>
    <scope>NUCLEOTIDE SEQUENCE [LARGE SCALE GENOMIC DNA]</scope>
    <source>
        <strain evidence="4 6">DSM 7308</strain>
    </source>
</reference>
<evidence type="ECO:0000313" key="4">
    <source>
        <dbReference type="EMBL" id="SHK43649.1"/>
    </source>
</evidence>
<dbReference type="AlphaFoldDB" id="A0A150FRG6"/>
<feature type="domain" description="Type III restriction enzyme C-terminal endonuclease" evidence="2">
    <location>
        <begin position="881"/>
        <end position="985"/>
    </location>
</feature>
<dbReference type="GO" id="GO:0005524">
    <property type="term" value="F:ATP binding"/>
    <property type="evidence" value="ECO:0007669"/>
    <property type="project" value="InterPro"/>
</dbReference>
<dbReference type="STRING" id="1121328.JWYL7_1257"/>
<gene>
    <name evidence="3" type="ORF">JWYL7_1257</name>
    <name evidence="4" type="ORF">SAMN05661008_00265</name>
</gene>
<evidence type="ECO:0000313" key="6">
    <source>
        <dbReference type="Proteomes" id="UP000323392"/>
    </source>
</evidence>
<dbReference type="PANTHER" id="PTHR47396:SF1">
    <property type="entry name" value="ATP-DEPENDENT HELICASE IRC3-RELATED"/>
    <property type="match status" value="1"/>
</dbReference>
<evidence type="ECO:0000313" key="5">
    <source>
        <dbReference type="Proteomes" id="UP000092605"/>
    </source>
</evidence>